<protein>
    <recommendedName>
        <fullName evidence="4">Outer membrane protein beta-barrel domain-containing protein</fullName>
    </recommendedName>
</protein>
<evidence type="ECO:0000313" key="2">
    <source>
        <dbReference type="EMBL" id="MCU7695082.1"/>
    </source>
</evidence>
<keyword evidence="1" id="KW-0732">Signal</keyword>
<reference evidence="2" key="1">
    <citation type="submission" date="2022-10" db="EMBL/GenBank/DDBJ databases">
        <authorList>
            <person name="Kim H.S."/>
            <person name="Kim J.-S."/>
            <person name="Suh M.K."/>
            <person name="Eom M.K."/>
            <person name="Lee J.-S."/>
        </authorList>
    </citation>
    <scope>NUCLEOTIDE SEQUENCE</scope>
    <source>
        <strain evidence="2">LIP-5</strain>
    </source>
</reference>
<gene>
    <name evidence="2" type="ORF">OD355_11190</name>
</gene>
<dbReference type="AlphaFoldDB" id="A0AAE3LKM3"/>
<dbReference type="Proteomes" id="UP001209317">
    <property type="component" value="Unassembled WGS sequence"/>
</dbReference>
<evidence type="ECO:0000256" key="1">
    <source>
        <dbReference type="SAM" id="SignalP"/>
    </source>
</evidence>
<evidence type="ECO:0000313" key="3">
    <source>
        <dbReference type="Proteomes" id="UP001209317"/>
    </source>
</evidence>
<evidence type="ECO:0008006" key="4">
    <source>
        <dbReference type="Google" id="ProtNLM"/>
    </source>
</evidence>
<sequence>MKKEFFTKILSSAFLLLFSTGAQAQFQGDSLFWIDGSVGLVLHDPGLISNIIGANYQHDKWIYRGRYGNYTDYALMGENQFNLHEFSAMAGKRQLNRLSHLYGSAGLGFLTGKITDQMVTNSGGTTTTILIVQKISTVCIPFECEYMFIPAKFTGIGIGINGNLNLKRPLIGVQLKFSLGKVR</sequence>
<organism evidence="2 3">
    <name type="scientific">Haoranjiania flava</name>
    <dbReference type="NCBI Taxonomy" id="1856322"/>
    <lineage>
        <taxon>Bacteria</taxon>
        <taxon>Pseudomonadati</taxon>
        <taxon>Bacteroidota</taxon>
        <taxon>Chitinophagia</taxon>
        <taxon>Chitinophagales</taxon>
        <taxon>Chitinophagaceae</taxon>
        <taxon>Haoranjiania</taxon>
    </lineage>
</organism>
<proteinExistence type="predicted"/>
<accession>A0AAE3LKM3</accession>
<comment type="caution">
    <text evidence="2">The sequence shown here is derived from an EMBL/GenBank/DDBJ whole genome shotgun (WGS) entry which is preliminary data.</text>
</comment>
<dbReference type="RefSeq" id="WP_263038569.1">
    <property type="nucleotide sequence ID" value="NZ_JAOTPL010000018.1"/>
</dbReference>
<feature type="signal peptide" evidence="1">
    <location>
        <begin position="1"/>
        <end position="24"/>
    </location>
</feature>
<feature type="chain" id="PRO_5041918248" description="Outer membrane protein beta-barrel domain-containing protein" evidence="1">
    <location>
        <begin position="25"/>
        <end position="183"/>
    </location>
</feature>
<keyword evidence="3" id="KW-1185">Reference proteome</keyword>
<name>A0AAE3LKM3_9BACT</name>
<dbReference type="EMBL" id="JAOTPL010000018">
    <property type="protein sequence ID" value="MCU7695082.1"/>
    <property type="molecule type" value="Genomic_DNA"/>
</dbReference>